<dbReference type="EMBL" id="QJUP01000030">
    <property type="protein sequence ID" value="TBU90348.1"/>
    <property type="molecule type" value="Genomic_DNA"/>
</dbReference>
<protein>
    <recommendedName>
        <fullName evidence="9">ABC transporter substrate-binding protein</fullName>
    </recommendedName>
</protein>
<comment type="similarity">
    <text evidence="2">Belongs to the bacterial solute-binding protein 1 family.</text>
</comment>
<dbReference type="PANTHER" id="PTHR30006:SF3">
    <property type="entry name" value="THIAMINE-BINDING PERIPLASMIC PROTEIN"/>
    <property type="match status" value="1"/>
</dbReference>
<dbReference type="PANTHER" id="PTHR30006">
    <property type="entry name" value="THIAMINE-BINDING PERIPLASMIC PROTEIN-RELATED"/>
    <property type="match status" value="1"/>
</dbReference>
<comment type="caution">
    <text evidence="7">The sequence shown here is derived from an EMBL/GenBank/DDBJ whole genome shotgun (WGS) entry which is preliminary data.</text>
</comment>
<dbReference type="GO" id="GO:0030975">
    <property type="term" value="F:thiamine binding"/>
    <property type="evidence" value="ECO:0007669"/>
    <property type="project" value="TreeGrafter"/>
</dbReference>
<dbReference type="Gene3D" id="3.40.190.10">
    <property type="entry name" value="Periplasmic binding protein-like II"/>
    <property type="match status" value="2"/>
</dbReference>
<dbReference type="InterPro" id="IPR006059">
    <property type="entry name" value="SBP"/>
</dbReference>
<evidence type="ECO:0000313" key="8">
    <source>
        <dbReference type="Proteomes" id="UP000292639"/>
    </source>
</evidence>
<evidence type="ECO:0000256" key="1">
    <source>
        <dbReference type="ARBA" id="ARBA00004418"/>
    </source>
</evidence>
<dbReference type="GO" id="GO:0015888">
    <property type="term" value="P:thiamine transport"/>
    <property type="evidence" value="ECO:0007669"/>
    <property type="project" value="TreeGrafter"/>
</dbReference>
<evidence type="ECO:0008006" key="9">
    <source>
        <dbReference type="Google" id="ProtNLM"/>
    </source>
</evidence>
<dbReference type="GO" id="GO:0030976">
    <property type="term" value="F:thiamine pyrophosphate binding"/>
    <property type="evidence" value="ECO:0007669"/>
    <property type="project" value="TreeGrafter"/>
</dbReference>
<organism evidence="7 8">
    <name type="scientific">Stutzerimonas kirkiae</name>
    <dbReference type="NCBI Taxonomy" id="2211392"/>
    <lineage>
        <taxon>Bacteria</taxon>
        <taxon>Pseudomonadati</taxon>
        <taxon>Pseudomonadota</taxon>
        <taxon>Gammaproteobacteria</taxon>
        <taxon>Pseudomonadales</taxon>
        <taxon>Pseudomonadaceae</taxon>
        <taxon>Stutzerimonas</taxon>
    </lineage>
</organism>
<dbReference type="AlphaFoldDB" id="A0A4Q9R070"/>
<keyword evidence="4 6" id="KW-0732">Signal</keyword>
<evidence type="ECO:0000256" key="4">
    <source>
        <dbReference type="ARBA" id="ARBA00022729"/>
    </source>
</evidence>
<evidence type="ECO:0000256" key="5">
    <source>
        <dbReference type="ARBA" id="ARBA00022764"/>
    </source>
</evidence>
<evidence type="ECO:0000256" key="3">
    <source>
        <dbReference type="ARBA" id="ARBA00022448"/>
    </source>
</evidence>
<evidence type="ECO:0000313" key="7">
    <source>
        <dbReference type="EMBL" id="TBU90348.1"/>
    </source>
</evidence>
<sequence length="370" mass="40557">MPTTESHARAGLLAGLGLMLAAACPVAAATCYPASAEQPLESELVLNTSGGTYWEAFRSAFLDGFERDCGVRVKTLVSARHSFAQFKGYVQRGRVPYDLTYTAVPWEVAEAKQGGLIEPLPEDFWAPIAGQLLDGSYDRYGTWLSAYSEVLIYNREVFPEGLHSWADFFDLQRFPGPRTLKDSPYSLVIALLADGVAAEDIHPLDDAKLRRAFSRLDQLRPAIRSFWAGGGDEPVQGVQRGDFVAGVAQSGRALAGLRQGYDIGVSWRQNLFDEAWIFRAKGARHPRAAAALLFYINDPARQAAFARLTGYGAAPKDSAAHLSAEDVRHLSTAPDNLARAARIDLAWWQANGARVQTLWREWVATGKVSL</sequence>
<dbReference type="RefSeq" id="WP_131185803.1">
    <property type="nucleotide sequence ID" value="NZ_QJUO01000036.1"/>
</dbReference>
<keyword evidence="3" id="KW-0813">Transport</keyword>
<dbReference type="GO" id="GO:0030288">
    <property type="term" value="C:outer membrane-bounded periplasmic space"/>
    <property type="evidence" value="ECO:0007669"/>
    <property type="project" value="TreeGrafter"/>
</dbReference>
<keyword evidence="5" id="KW-0574">Periplasm</keyword>
<comment type="subcellular location">
    <subcellularLocation>
        <location evidence="1">Periplasm</location>
    </subcellularLocation>
</comment>
<dbReference type="SUPFAM" id="SSF53850">
    <property type="entry name" value="Periplasmic binding protein-like II"/>
    <property type="match status" value="1"/>
</dbReference>
<dbReference type="Pfam" id="PF13416">
    <property type="entry name" value="SBP_bac_8"/>
    <property type="match status" value="1"/>
</dbReference>
<dbReference type="Proteomes" id="UP000292639">
    <property type="component" value="Unassembled WGS sequence"/>
</dbReference>
<feature type="chain" id="PRO_5020886162" description="ABC transporter substrate-binding protein" evidence="6">
    <location>
        <begin position="29"/>
        <end position="370"/>
    </location>
</feature>
<gene>
    <name evidence="7" type="ORF">DNJ96_16860</name>
</gene>
<name>A0A4Q9R070_9GAMM</name>
<proteinExistence type="inferred from homology"/>
<keyword evidence="8" id="KW-1185">Reference proteome</keyword>
<feature type="signal peptide" evidence="6">
    <location>
        <begin position="1"/>
        <end position="28"/>
    </location>
</feature>
<evidence type="ECO:0000256" key="2">
    <source>
        <dbReference type="ARBA" id="ARBA00008520"/>
    </source>
</evidence>
<accession>A0A4Q9R070</accession>
<evidence type="ECO:0000256" key="6">
    <source>
        <dbReference type="SAM" id="SignalP"/>
    </source>
</evidence>
<reference evidence="7 8" key="1">
    <citation type="submission" date="2018-06" db="EMBL/GenBank/DDBJ databases">
        <title>Three novel Pseudomonas species isolated from symptomatic oak.</title>
        <authorList>
            <person name="Bueno-Gonzalez V."/>
            <person name="Brady C."/>
        </authorList>
    </citation>
    <scope>NUCLEOTIDE SEQUENCE [LARGE SCALE GENOMIC DNA]</scope>
    <source>
        <strain evidence="7 8">P17C</strain>
    </source>
</reference>